<proteinExistence type="predicted"/>
<evidence type="ECO:0000313" key="3">
    <source>
        <dbReference type="Proteomes" id="UP000501926"/>
    </source>
</evidence>
<gene>
    <name evidence="2" type="ORF">KsCSTR_32600</name>
    <name evidence="1" type="ORF">kuste4206</name>
</gene>
<protein>
    <submittedName>
        <fullName evidence="1">Uncharacterized protein</fullName>
    </submittedName>
</protein>
<dbReference type="EMBL" id="CP049055">
    <property type="protein sequence ID" value="QII12639.1"/>
    <property type="molecule type" value="Genomic_DNA"/>
</dbReference>
<evidence type="ECO:0000313" key="1">
    <source>
        <dbReference type="EMBL" id="CAJ74968.1"/>
    </source>
</evidence>
<dbReference type="Proteomes" id="UP000501926">
    <property type="component" value="Chromosome"/>
</dbReference>
<reference evidence="1" key="2">
    <citation type="submission" date="2006-01" db="EMBL/GenBank/DDBJ databases">
        <authorList>
            <person name="Genoscope"/>
        </authorList>
    </citation>
    <scope>NUCLEOTIDE SEQUENCE</scope>
</reference>
<sequence>MTQSVRLGNGIVCEAPASNGKGNEPMMSAWRFFWGVFPIFCDFRHVLMKRCSSVNPDRVSNPVRVVLPRLHERLQTIGNAPVFLYVTQDIWKTSFESNNTRSFACRLNGSQSF</sequence>
<name>Q1Q4N7_KUEST</name>
<evidence type="ECO:0000313" key="2">
    <source>
        <dbReference type="EMBL" id="QII12639.1"/>
    </source>
</evidence>
<dbReference type="EMBL" id="CT573071">
    <property type="protein sequence ID" value="CAJ74968.1"/>
    <property type="molecule type" value="Genomic_DNA"/>
</dbReference>
<reference evidence="2 3" key="3">
    <citation type="submission" date="2020-02" db="EMBL/GenBank/DDBJ databases">
        <title>Newly sequenced genome of strain CSTR1 showed variability in Candidatus Kuenenia stuttgartiensis genomes.</title>
        <authorList>
            <person name="Ding C."/>
            <person name="Adrian L."/>
        </authorList>
    </citation>
    <scope>NUCLEOTIDE SEQUENCE [LARGE SCALE GENOMIC DNA]</scope>
    <source>
        <strain evidence="2 3">CSTR1</strain>
    </source>
</reference>
<reference evidence="1" key="1">
    <citation type="journal article" date="2006" name="Nature">
        <title>Deciphering the evolution and metabolism of an anammox bacterium from a community genome.</title>
        <authorList>
            <person name="Strous M."/>
            <person name="Pelletier E."/>
            <person name="Mangenot S."/>
            <person name="Rattei T."/>
            <person name="Lehner A."/>
            <person name="Taylor M.W."/>
            <person name="Horn M."/>
            <person name="Daims H."/>
            <person name="Bartol-Mavel D."/>
            <person name="Wincker P."/>
            <person name="Barbe V."/>
            <person name="Fonknechten N."/>
            <person name="Vallenet D."/>
            <person name="Segurens B."/>
            <person name="Schenowitz-Truong C."/>
            <person name="Medigue C."/>
            <person name="Collingro A."/>
            <person name="Snel B."/>
            <person name="Dutilh B.E."/>
            <person name="OpDenCamp H.J.M."/>
            <person name="vanDerDrift C."/>
            <person name="Cirpus I."/>
            <person name="vanDePas-Schoonen K.T."/>
            <person name="Harhangi H.R."/>
            <person name="vanNiftrik L."/>
            <person name="Schmid M."/>
            <person name="Keltjens J."/>
            <person name="vanDeVossenberg J."/>
            <person name="Kartal B."/>
            <person name="Meier H."/>
            <person name="Frishman D."/>
            <person name="Huynen M.A."/>
            <person name="Mewes H."/>
            <person name="Weissenbach J."/>
            <person name="Jetten M.S.M."/>
            <person name="Wagner M."/>
            <person name="LePaslier D."/>
        </authorList>
    </citation>
    <scope>NUCLEOTIDE SEQUENCE</scope>
</reference>
<dbReference type="AlphaFoldDB" id="Q1Q4N7"/>
<accession>Q1Q4N7</accession>
<organism evidence="1">
    <name type="scientific">Kuenenia stuttgartiensis</name>
    <dbReference type="NCBI Taxonomy" id="174633"/>
    <lineage>
        <taxon>Bacteria</taxon>
        <taxon>Pseudomonadati</taxon>
        <taxon>Planctomycetota</taxon>
        <taxon>Candidatus Brocadiia</taxon>
        <taxon>Candidatus Brocadiales</taxon>
        <taxon>Candidatus Brocadiaceae</taxon>
        <taxon>Candidatus Kuenenia</taxon>
    </lineage>
</organism>